<dbReference type="GO" id="GO:0016747">
    <property type="term" value="F:acyltransferase activity, transferring groups other than amino-acyl groups"/>
    <property type="evidence" value="ECO:0007669"/>
    <property type="project" value="InterPro"/>
</dbReference>
<evidence type="ECO:0000259" key="1">
    <source>
        <dbReference type="PROSITE" id="PS51186"/>
    </source>
</evidence>
<dbReference type="InterPro" id="IPR000182">
    <property type="entry name" value="GNAT_dom"/>
</dbReference>
<dbReference type="RefSeq" id="WP_056983233.1">
    <property type="nucleotide sequence ID" value="NZ_BKAM01000040.1"/>
</dbReference>
<comment type="caution">
    <text evidence="2">The sequence shown here is derived from an EMBL/GenBank/DDBJ whole genome shotgun (WGS) entry which is preliminary data.</text>
</comment>
<reference evidence="2 3" key="1">
    <citation type="submission" date="2019-07" db="EMBL/GenBank/DDBJ databases">
        <title>Whole genome shotgun sequence of Lactobacillus rapi NBRC 109618.</title>
        <authorList>
            <person name="Hosoyama A."/>
            <person name="Uohara A."/>
            <person name="Ohji S."/>
            <person name="Ichikawa N."/>
        </authorList>
    </citation>
    <scope>NUCLEOTIDE SEQUENCE [LARGE SCALE GENOMIC DNA]</scope>
    <source>
        <strain evidence="2 3">NBRC 109618</strain>
    </source>
</reference>
<dbReference type="EMBL" id="BKAM01000040">
    <property type="protein sequence ID" value="GEP72923.1"/>
    <property type="molecule type" value="Genomic_DNA"/>
</dbReference>
<dbReference type="PANTHER" id="PTHR43792">
    <property type="entry name" value="GNAT FAMILY, PUTATIVE (AFU_ORTHOLOGUE AFUA_3G00765)-RELATED-RELATED"/>
    <property type="match status" value="1"/>
</dbReference>
<proteinExistence type="predicted"/>
<dbReference type="STRING" id="1423795.FD12_GL000826"/>
<dbReference type="Proteomes" id="UP000321569">
    <property type="component" value="Unassembled WGS sequence"/>
</dbReference>
<accession>A0A512PP24</accession>
<sequence>MVENFATNHLTIRKLQMTDFDDYYRLISYPEVAAGTGFSLIGNQKMIEEAVKGQLQAPRSFGLYLADQLIGAVLFFTAIGEDHLPDPFRVEMSYFLEPTYWHQGLMTEALTEILAQLPTQITVTAAAFSDNLASIALLKKLDFKQETQIHDPISGRDKLLFISSQA</sequence>
<dbReference type="PROSITE" id="PS51186">
    <property type="entry name" value="GNAT"/>
    <property type="match status" value="1"/>
</dbReference>
<name>A0A512PP24_9LACO</name>
<dbReference type="Pfam" id="PF13302">
    <property type="entry name" value="Acetyltransf_3"/>
    <property type="match status" value="1"/>
</dbReference>
<dbReference type="AlphaFoldDB" id="A0A512PP24"/>
<evidence type="ECO:0000313" key="3">
    <source>
        <dbReference type="Proteomes" id="UP000321569"/>
    </source>
</evidence>
<dbReference type="InterPro" id="IPR016181">
    <property type="entry name" value="Acyl_CoA_acyltransferase"/>
</dbReference>
<evidence type="ECO:0000313" key="2">
    <source>
        <dbReference type="EMBL" id="GEP72923.1"/>
    </source>
</evidence>
<dbReference type="InterPro" id="IPR051531">
    <property type="entry name" value="N-acetyltransferase"/>
</dbReference>
<organism evidence="2 3">
    <name type="scientific">Lentilactobacillus rapi</name>
    <dbReference type="NCBI Taxonomy" id="481723"/>
    <lineage>
        <taxon>Bacteria</taxon>
        <taxon>Bacillati</taxon>
        <taxon>Bacillota</taxon>
        <taxon>Bacilli</taxon>
        <taxon>Lactobacillales</taxon>
        <taxon>Lactobacillaceae</taxon>
        <taxon>Lentilactobacillus</taxon>
    </lineage>
</organism>
<dbReference type="SUPFAM" id="SSF55729">
    <property type="entry name" value="Acyl-CoA N-acyltransferases (Nat)"/>
    <property type="match status" value="1"/>
</dbReference>
<protein>
    <recommendedName>
        <fullName evidence="1">N-acetyltransferase domain-containing protein</fullName>
    </recommendedName>
</protein>
<feature type="domain" description="N-acetyltransferase" evidence="1">
    <location>
        <begin position="10"/>
        <end position="162"/>
    </location>
</feature>
<dbReference type="Gene3D" id="3.40.630.30">
    <property type="match status" value="1"/>
</dbReference>
<gene>
    <name evidence="2" type="ORF">LRA02_17910</name>
</gene>
<dbReference type="PANTHER" id="PTHR43792:SF1">
    <property type="entry name" value="N-ACETYLTRANSFERASE DOMAIN-CONTAINING PROTEIN"/>
    <property type="match status" value="1"/>
</dbReference>
<dbReference type="OrthoDB" id="9798081at2"/>